<keyword evidence="5" id="KW-1185">Reference proteome</keyword>
<dbReference type="Proteomes" id="UP000294641">
    <property type="component" value="Unassembled WGS sequence"/>
</dbReference>
<dbReference type="Proteomes" id="UP000254330">
    <property type="component" value="Unassembled WGS sequence"/>
</dbReference>
<dbReference type="InterPro" id="IPR029068">
    <property type="entry name" value="Glyas_Bleomycin-R_OHBP_Dase"/>
</dbReference>
<name>A0A2U3AGI8_9BACL</name>
<proteinExistence type="predicted"/>
<protein>
    <submittedName>
        <fullName evidence="2">Glyoxalase-like domain</fullName>
    </submittedName>
</protein>
<reference evidence="3 5" key="2">
    <citation type="submission" date="2019-03" db="EMBL/GenBank/DDBJ databases">
        <title>Genomic Encyclopedia of Type Strains, Phase IV (KMG-IV): sequencing the most valuable type-strain genomes for metagenomic binning, comparative biology and taxonomic classification.</title>
        <authorList>
            <person name="Goeker M."/>
        </authorList>
    </citation>
    <scope>NUCLEOTIDE SEQUENCE [LARGE SCALE GENOMIC DNA]</scope>
    <source>
        <strain evidence="3 5">DSM 20580</strain>
    </source>
</reference>
<evidence type="ECO:0000313" key="4">
    <source>
        <dbReference type="Proteomes" id="UP000254330"/>
    </source>
</evidence>
<evidence type="ECO:0000259" key="1">
    <source>
        <dbReference type="PROSITE" id="PS51819"/>
    </source>
</evidence>
<dbReference type="RefSeq" id="WP_109348549.1">
    <property type="nucleotide sequence ID" value="NZ_BJUE01000005.1"/>
</dbReference>
<sequence length="136" mass="15848">MFQTHQSEKELLVSDLELSMDYYSTIFGIKEQNLKIVDEDFGFSLSLKQAEDLTKIHPKKLMPEVYGVVDTVEDLYTLYLNFRENGALFAFNPRDTYDDGTRAKEFAIRDLDGYIIAFRTKSIMKDQILFDHPLAF</sequence>
<dbReference type="PROSITE" id="PS51819">
    <property type="entry name" value="VOC"/>
    <property type="match status" value="1"/>
</dbReference>
<dbReference type="SUPFAM" id="SSF54593">
    <property type="entry name" value="Glyoxalase/Bleomycin resistance protein/Dihydroxybiphenyl dioxygenase"/>
    <property type="match status" value="1"/>
</dbReference>
<feature type="domain" description="VOC" evidence="1">
    <location>
        <begin position="3"/>
        <end position="121"/>
    </location>
</feature>
<evidence type="ECO:0000313" key="2">
    <source>
        <dbReference type="EMBL" id="STX10459.1"/>
    </source>
</evidence>
<evidence type="ECO:0000313" key="5">
    <source>
        <dbReference type="Proteomes" id="UP000294641"/>
    </source>
</evidence>
<dbReference type="Gene3D" id="3.10.180.10">
    <property type="entry name" value="2,3-Dihydroxybiphenyl 1,2-Dioxygenase, domain 1"/>
    <property type="match status" value="1"/>
</dbReference>
<dbReference type="OrthoDB" id="194298at2"/>
<dbReference type="Pfam" id="PF00903">
    <property type="entry name" value="Glyoxalase"/>
    <property type="match status" value="1"/>
</dbReference>
<dbReference type="EMBL" id="SNZG01000003">
    <property type="protein sequence ID" value="TDR42704.1"/>
    <property type="molecule type" value="Genomic_DNA"/>
</dbReference>
<comment type="caution">
    <text evidence="2">The sequence shown here is derived from an EMBL/GenBank/DDBJ whole genome shotgun (WGS) entry which is preliminary data.</text>
</comment>
<dbReference type="InterPro" id="IPR037523">
    <property type="entry name" value="VOC_core"/>
</dbReference>
<organism evidence="2 4">
    <name type="scientific">Kurthia zopfii</name>
    <dbReference type="NCBI Taxonomy" id="1650"/>
    <lineage>
        <taxon>Bacteria</taxon>
        <taxon>Bacillati</taxon>
        <taxon>Bacillota</taxon>
        <taxon>Bacilli</taxon>
        <taxon>Bacillales</taxon>
        <taxon>Caryophanaceae</taxon>
        <taxon>Kurthia</taxon>
    </lineage>
</organism>
<dbReference type="EMBL" id="UGNP01000001">
    <property type="protein sequence ID" value="STX10459.1"/>
    <property type="molecule type" value="Genomic_DNA"/>
</dbReference>
<accession>A0A2U3AGI8</accession>
<dbReference type="InterPro" id="IPR004360">
    <property type="entry name" value="Glyas_Fos-R_dOase_dom"/>
</dbReference>
<gene>
    <name evidence="3" type="ORF">DFR61_10380</name>
    <name evidence="2" type="ORF">NCTC10597_02205</name>
</gene>
<reference evidence="2 4" key="1">
    <citation type="submission" date="2018-06" db="EMBL/GenBank/DDBJ databases">
        <authorList>
            <consortium name="Pathogen Informatics"/>
            <person name="Doyle S."/>
        </authorList>
    </citation>
    <scope>NUCLEOTIDE SEQUENCE [LARGE SCALE GENOMIC DNA]</scope>
    <source>
        <strain evidence="2 4">NCTC10597</strain>
    </source>
</reference>
<dbReference type="AlphaFoldDB" id="A0A2U3AGI8"/>
<evidence type="ECO:0000313" key="3">
    <source>
        <dbReference type="EMBL" id="TDR42704.1"/>
    </source>
</evidence>